<feature type="transmembrane region" description="Helical" evidence="9">
    <location>
        <begin position="327"/>
        <end position="346"/>
    </location>
</feature>
<comment type="caution">
    <text evidence="11">The sequence shown here is derived from an EMBL/GenBank/DDBJ whole genome shotgun (WGS) entry which is preliminary data.</text>
</comment>
<dbReference type="Proteomes" id="UP001597252">
    <property type="component" value="Unassembled WGS sequence"/>
</dbReference>
<evidence type="ECO:0000256" key="5">
    <source>
        <dbReference type="ARBA" id="ARBA00022692"/>
    </source>
</evidence>
<feature type="transmembrane region" description="Helical" evidence="9">
    <location>
        <begin position="82"/>
        <end position="102"/>
    </location>
</feature>
<keyword evidence="2 8" id="KW-0813">Transport</keyword>
<accession>A0ABW4E3S3</accession>
<evidence type="ECO:0000313" key="12">
    <source>
        <dbReference type="Proteomes" id="UP001597252"/>
    </source>
</evidence>
<comment type="function">
    <text evidence="8">The phosphoenolpyruvate-dependent sugar phosphotransferase system (PTS), a major carbohydrate active -transport system, catalyzes the phosphorylation of incoming sugar substrates concomitant with their translocation across the cell membrane.</text>
</comment>
<evidence type="ECO:0000256" key="7">
    <source>
        <dbReference type="ARBA" id="ARBA00023136"/>
    </source>
</evidence>
<sequence>MQNFIAFMEKHFLPIAAKIGNQRHLVAIRDAFAYTMPLMILGAFATLINNLPIPGYQDLMNGIFSEKLKDGTFIWTKLGGNLWSGTFAVLGVMIAFLVAYNLAKSYGSAAVAAGIVSLGSFFTVGGASGMDSTGLFIALIVAIVSVELFRRLEANPHLVIKMPDSVPPAVATSFAALLPAMITMTIFGLVTTFFNAAHVENIVLAFYKAVQEPFMGMANSYPTALLIAFITPFLWFFGLHGANMIDPFMQTINAPAITANLAALKAGKEIPYIVNKPLFDSFVNMGGTGVTISLIIAIWLFARKNKAYMTVSSLSFAPGLFNINEPLTFGLPIVLNPILFVPYIIAPMVCITIAYFATASGFMPACTVMAPWVTPPIIGGVIATASWQGGVIAAVNIVVATIIYSPFVYMATVMQQKKDLAEAAAQQ</sequence>
<dbReference type="InterPro" id="IPR004501">
    <property type="entry name" value="PTS_EIIC_3"/>
</dbReference>
<protein>
    <recommendedName>
        <fullName evidence="8">Permease IIC component</fullName>
    </recommendedName>
</protein>
<evidence type="ECO:0000313" key="11">
    <source>
        <dbReference type="EMBL" id="MFD1484539.1"/>
    </source>
</evidence>
<feature type="transmembrane region" description="Helical" evidence="9">
    <location>
        <begin position="385"/>
        <end position="409"/>
    </location>
</feature>
<dbReference type="PIRSF" id="PIRSF006351">
    <property type="entry name" value="PTS_EIIC-Cellobiose"/>
    <property type="match status" value="1"/>
</dbReference>
<feature type="transmembrane region" description="Helical" evidence="9">
    <location>
        <begin position="109"/>
        <end position="127"/>
    </location>
</feature>
<dbReference type="NCBIfam" id="TIGR00410">
    <property type="entry name" value="lacE"/>
    <property type="match status" value="1"/>
</dbReference>
<feature type="transmembrane region" description="Helical" evidence="9">
    <location>
        <begin position="31"/>
        <end position="51"/>
    </location>
</feature>
<proteinExistence type="predicted"/>
<evidence type="ECO:0000256" key="9">
    <source>
        <dbReference type="SAM" id="Phobius"/>
    </source>
</evidence>
<keyword evidence="4 8" id="KW-0762">Sugar transport</keyword>
<keyword evidence="3 8" id="KW-1003">Cell membrane</keyword>
<evidence type="ECO:0000256" key="4">
    <source>
        <dbReference type="ARBA" id="ARBA00022597"/>
    </source>
</evidence>
<dbReference type="InterPro" id="IPR004796">
    <property type="entry name" value="PTS_IIC_cello"/>
</dbReference>
<reference evidence="12" key="1">
    <citation type="journal article" date="2019" name="Int. J. Syst. Evol. Microbiol.">
        <title>The Global Catalogue of Microorganisms (GCM) 10K type strain sequencing project: providing services to taxonomists for standard genome sequencing and annotation.</title>
        <authorList>
            <consortium name="The Broad Institute Genomics Platform"/>
            <consortium name="The Broad Institute Genome Sequencing Center for Infectious Disease"/>
            <person name="Wu L."/>
            <person name="Ma J."/>
        </authorList>
    </citation>
    <scope>NUCLEOTIDE SEQUENCE [LARGE SCALE GENOMIC DNA]</scope>
    <source>
        <strain evidence="12">CCM 8903</strain>
    </source>
</reference>
<dbReference type="InterPro" id="IPR051088">
    <property type="entry name" value="PTS_Sugar-EIIC/EIIB"/>
</dbReference>
<dbReference type="RefSeq" id="WP_125754255.1">
    <property type="nucleotide sequence ID" value="NZ_JBHTON010000013.1"/>
</dbReference>
<keyword evidence="5 9" id="KW-0812">Transmembrane</keyword>
<dbReference type="InterPro" id="IPR003352">
    <property type="entry name" value="PTS_EIIC"/>
</dbReference>
<gene>
    <name evidence="11" type="ORF">ACFQ5J_04740</name>
</gene>
<dbReference type="PANTHER" id="PTHR33989">
    <property type="match status" value="1"/>
</dbReference>
<comment type="subcellular location">
    <subcellularLocation>
        <location evidence="1">Cell membrane</location>
        <topology evidence="1">Multi-pass membrane protein</topology>
    </subcellularLocation>
</comment>
<evidence type="ECO:0000256" key="6">
    <source>
        <dbReference type="ARBA" id="ARBA00022989"/>
    </source>
</evidence>
<dbReference type="Pfam" id="PF02378">
    <property type="entry name" value="PTS_EIIC"/>
    <property type="match status" value="1"/>
</dbReference>
<evidence type="ECO:0000256" key="1">
    <source>
        <dbReference type="ARBA" id="ARBA00004651"/>
    </source>
</evidence>
<keyword evidence="6 9" id="KW-1133">Transmembrane helix</keyword>
<name>A0ABW4E3S3_9LACO</name>
<feature type="transmembrane region" description="Helical" evidence="9">
    <location>
        <begin position="170"/>
        <end position="194"/>
    </location>
</feature>
<evidence type="ECO:0000256" key="2">
    <source>
        <dbReference type="ARBA" id="ARBA00022448"/>
    </source>
</evidence>
<feature type="transmembrane region" description="Helical" evidence="9">
    <location>
        <begin position="133"/>
        <end position="149"/>
    </location>
</feature>
<organism evidence="11 12">
    <name type="scientific">Lacticaseibacillus baoqingensis</name>
    <dbReference type="NCBI Taxonomy" id="2486013"/>
    <lineage>
        <taxon>Bacteria</taxon>
        <taxon>Bacillati</taxon>
        <taxon>Bacillota</taxon>
        <taxon>Bacilli</taxon>
        <taxon>Lactobacillales</taxon>
        <taxon>Lactobacillaceae</taxon>
        <taxon>Lacticaseibacillus</taxon>
    </lineage>
</organism>
<feature type="transmembrane region" description="Helical" evidence="9">
    <location>
        <begin position="282"/>
        <end position="302"/>
    </location>
</feature>
<dbReference type="PROSITE" id="PS51105">
    <property type="entry name" value="PTS_EIIC_TYPE_3"/>
    <property type="match status" value="1"/>
</dbReference>
<dbReference type="PANTHER" id="PTHR33989:SF4">
    <property type="entry name" value="PTS SYSTEM N,N'-DIACETYLCHITOBIOSE-SPECIFIC EIIC COMPONENT"/>
    <property type="match status" value="1"/>
</dbReference>
<keyword evidence="12" id="KW-1185">Reference proteome</keyword>
<feature type="domain" description="PTS EIIC type-3" evidence="10">
    <location>
        <begin position="8"/>
        <end position="407"/>
    </location>
</feature>
<evidence type="ECO:0000259" key="10">
    <source>
        <dbReference type="PROSITE" id="PS51105"/>
    </source>
</evidence>
<feature type="transmembrane region" description="Helical" evidence="9">
    <location>
        <begin position="214"/>
        <end position="239"/>
    </location>
</feature>
<feature type="transmembrane region" description="Helical" evidence="9">
    <location>
        <begin position="353"/>
        <end position="373"/>
    </location>
</feature>
<dbReference type="EMBL" id="JBHTON010000013">
    <property type="protein sequence ID" value="MFD1484539.1"/>
    <property type="molecule type" value="Genomic_DNA"/>
</dbReference>
<keyword evidence="7 8" id="KW-0472">Membrane</keyword>
<evidence type="ECO:0000256" key="8">
    <source>
        <dbReference type="PIRNR" id="PIRNR006351"/>
    </source>
</evidence>
<evidence type="ECO:0000256" key="3">
    <source>
        <dbReference type="ARBA" id="ARBA00022475"/>
    </source>
</evidence>